<keyword evidence="2" id="KW-0677">Repeat</keyword>
<feature type="repeat" description="WD" evidence="3">
    <location>
        <begin position="115"/>
        <end position="157"/>
    </location>
</feature>
<evidence type="ECO:0000313" key="6">
    <source>
        <dbReference type="EMBL" id="ADY40341.1"/>
    </source>
</evidence>
<dbReference type="GO" id="GO:1904263">
    <property type="term" value="P:positive regulation of TORC1 signaling"/>
    <property type="evidence" value="ECO:0007669"/>
    <property type="project" value="TreeGrafter"/>
</dbReference>
<dbReference type="PANTHER" id="PTHR46170:SF1">
    <property type="entry name" value="GATOR COMPLEX PROTEIN WDR59"/>
    <property type="match status" value="1"/>
</dbReference>
<dbReference type="SUPFAM" id="SSF50978">
    <property type="entry name" value="WD40 repeat-like"/>
    <property type="match status" value="1"/>
</dbReference>
<accession>F1KR37</accession>
<dbReference type="InterPro" id="IPR049566">
    <property type="entry name" value="WDR59_RTC1-like_RING_Znf"/>
</dbReference>
<protein>
    <submittedName>
        <fullName evidence="6">WD repeat-containing protein 59</fullName>
    </submittedName>
</protein>
<evidence type="ECO:0000259" key="5">
    <source>
        <dbReference type="Pfam" id="PF17120"/>
    </source>
</evidence>
<sequence length="1282" mass="142016">MQSISEANHCLKWTSIMSGVHALDDIPCKETNATAADNDAFGKYICLEGSRCLTVIDAEKYGTTPLSVKTTRHEVSILRWQKLNAAEGRLIASVCGQYVDIHSVSVESISTVSTVRVHPLNVTDIDWCAHDANSFVTSSIDDAINVWDVRDLRRPSAQLHVVAGAEQAKWAPHAQHYLCTSHGTDIRLWDIRSVASPLQSIPAHLQKMCCVVWHPTDPLCFVTTSLDGYIKMWNFADLTKPRYSIGMLPAPVWKLKFSFDGEEFASIRLPQNGVQTSKNTLNVWRSGELDNAQAMKCDDDVILDVCWQKSQSRRRSFKYLYSVSRSGKLRRYPLSPYEVACNSTVDITTPIPVDSTEWDGERAQATSFHIDVDVADDRTPHRSTPANVARSVCPYLGKDMTRFAVHRVNEGNVEQKLDARTNSHRVMELRRSDAEAPLPGFSSPIPPAAEWRVWIKASRVEGGLRSELDALRHLGTQGLFTDEVDLLHATVALSYVHYASNKKVKFMIRFRPAYANGQVCIEIVEEDSPLNKEQAAQLLELLFKEATASADTCTTTALASALKKLPEIIDSIKVFSPKSIDIPRAGNAFDLRGGCASAEAGRVAPRSVDSETPKASSLKPGYLSPSQFRSMFDKWVPSPRTCGARFNGSGFLVVFGPVKFCHRKEVPKTKEKSVRDELKLIPSENILLDMKRNKSIGRTSQHSVSDVKDKDVVHGTPRSLDDYNQWLLAAFAQNATRSSQHATPSEHSAHSPSSTVAFYSQFANTTGLVGGNPPGGVIPPLLQTASSVSKASAHKLGRTSASSAASGTSRSFSMQDVPLSLVAASRNRGNSLTGVLADDHYQPAEGAPYSTATIYDASGLMTVSKALARKYRLVGKSALELCLWNMKVADEEDRKDLVKIWQIVELCIRAGRPSWRRQYSALCSKKQSQQPTGVVAQSEESCESSDEDDNECSWAAHPFGRDLINSLLDYFGRINDYQTAAMIICVLSPRIKRDFKVLQAEQDKLLDQVQRRPVYHGRSNSTAENTGGFAGHNTISVTPTRENYRKVEESFKSVLEATGKEKRSLTMSAECERVTEAHSPPGRIASFFSSARPRLPRRFHFTSETIESVATHAGSNSTRMCGESTPAHRHSDVFEAQRNVSSNEHGNDPKKEKHINSLLDPVLSRRLDDVRQQYGDMLFRWRMYSKCAEVMKYSQNAPIALPLWIRCKCGKCGNRCERGFCDPCNSRPPPLLCALCQMPVRGLVTACALCHHGGHSEHILEWFQQNNNCPCGCGCECKASGF</sequence>
<dbReference type="GO" id="GO:0005774">
    <property type="term" value="C:vacuolar membrane"/>
    <property type="evidence" value="ECO:0007669"/>
    <property type="project" value="TreeGrafter"/>
</dbReference>
<feature type="domain" description="WDR59/RTC1-like RING zinc finger" evidence="5">
    <location>
        <begin position="1233"/>
        <end position="1278"/>
    </location>
</feature>
<name>F1KR37_ASCSU</name>
<reference evidence="6" key="1">
    <citation type="journal article" date="2011" name="Genome Res.">
        <title>Deep small RNA sequencing from the nematode Ascaris reveals conservation, functional diversification, and novel developmental profiles.</title>
        <authorList>
            <person name="Wang J."/>
            <person name="Czech B."/>
            <person name="Crunk A."/>
            <person name="Wallace A."/>
            <person name="Mitreva M."/>
            <person name="Hannon G.J."/>
            <person name="Davis R.E."/>
        </authorList>
    </citation>
    <scope>NUCLEOTIDE SEQUENCE</scope>
</reference>
<dbReference type="GO" id="GO:0035859">
    <property type="term" value="C:Seh1-associated complex"/>
    <property type="evidence" value="ECO:0007669"/>
    <property type="project" value="TreeGrafter"/>
</dbReference>
<evidence type="ECO:0000256" key="4">
    <source>
        <dbReference type="SAM" id="MobiDB-lite"/>
    </source>
</evidence>
<feature type="region of interest" description="Disordered" evidence="4">
    <location>
        <begin position="1017"/>
        <end position="1036"/>
    </location>
</feature>
<dbReference type="PANTHER" id="PTHR46170">
    <property type="entry name" value="GATOR COMPLEX PROTEIN WDR59"/>
    <property type="match status" value="1"/>
</dbReference>
<evidence type="ECO:0000256" key="3">
    <source>
        <dbReference type="PROSITE-ProRule" id="PRU00221"/>
    </source>
</evidence>
<evidence type="ECO:0000256" key="2">
    <source>
        <dbReference type="ARBA" id="ARBA00022737"/>
    </source>
</evidence>
<organism evidence="6">
    <name type="scientific">Ascaris suum</name>
    <name type="common">Pig roundworm</name>
    <name type="synonym">Ascaris lumbricoides</name>
    <dbReference type="NCBI Taxonomy" id="6253"/>
    <lineage>
        <taxon>Eukaryota</taxon>
        <taxon>Metazoa</taxon>
        <taxon>Ecdysozoa</taxon>
        <taxon>Nematoda</taxon>
        <taxon>Chromadorea</taxon>
        <taxon>Rhabditida</taxon>
        <taxon>Spirurina</taxon>
        <taxon>Ascaridomorpha</taxon>
        <taxon>Ascaridoidea</taxon>
        <taxon>Ascarididae</taxon>
        <taxon>Ascaris</taxon>
    </lineage>
</organism>
<proteinExistence type="evidence at transcript level"/>
<dbReference type="Gene3D" id="2.130.10.10">
    <property type="entry name" value="YVTN repeat-like/Quinoprotein amine dehydrogenase"/>
    <property type="match status" value="1"/>
</dbReference>
<dbReference type="GO" id="GO:0035591">
    <property type="term" value="F:signaling adaptor activity"/>
    <property type="evidence" value="ECO:0007669"/>
    <property type="project" value="TreeGrafter"/>
</dbReference>
<dbReference type="Pfam" id="PF00400">
    <property type="entry name" value="WD40"/>
    <property type="match status" value="1"/>
</dbReference>
<dbReference type="InterPro" id="IPR036322">
    <property type="entry name" value="WD40_repeat_dom_sf"/>
</dbReference>
<dbReference type="PROSITE" id="PS50082">
    <property type="entry name" value="WD_REPEATS_2"/>
    <property type="match status" value="1"/>
</dbReference>
<dbReference type="InterPro" id="IPR015943">
    <property type="entry name" value="WD40/YVTN_repeat-like_dom_sf"/>
</dbReference>
<evidence type="ECO:0000256" key="1">
    <source>
        <dbReference type="ARBA" id="ARBA00022574"/>
    </source>
</evidence>
<dbReference type="InterPro" id="IPR001680">
    <property type="entry name" value="WD40_rpt"/>
</dbReference>
<dbReference type="InterPro" id="IPR049567">
    <property type="entry name" value="WDR59-like"/>
</dbReference>
<dbReference type="EMBL" id="JI164497">
    <property type="protein sequence ID" value="ADY40341.1"/>
    <property type="molecule type" value="mRNA"/>
</dbReference>
<keyword evidence="1 3" id="KW-0853">WD repeat</keyword>
<dbReference type="Pfam" id="PF17120">
    <property type="entry name" value="zf-RING_16"/>
    <property type="match status" value="1"/>
</dbReference>
<dbReference type="SMART" id="SM00320">
    <property type="entry name" value="WD40"/>
    <property type="match status" value="3"/>
</dbReference>
<dbReference type="GO" id="GO:0034198">
    <property type="term" value="P:cellular response to amino acid starvation"/>
    <property type="evidence" value="ECO:0007669"/>
    <property type="project" value="TreeGrafter"/>
</dbReference>